<name>A0A2R6VZD9_MARPO</name>
<dbReference type="OMA" id="CELNTCD"/>
<dbReference type="Gramene" id="Mp7g02940.1">
    <property type="protein sequence ID" value="Mp7g02940.1.cds"/>
    <property type="gene ID" value="Mp7g02940"/>
</dbReference>
<dbReference type="EMBL" id="KZ772962">
    <property type="protein sequence ID" value="PTQ26976.1"/>
    <property type="molecule type" value="Genomic_DNA"/>
</dbReference>
<dbReference type="PANTHER" id="PTHR47149:SF1">
    <property type="entry name" value="F-BOX PROTEIN RMF"/>
    <property type="match status" value="1"/>
</dbReference>
<evidence type="ECO:0008006" key="3">
    <source>
        <dbReference type="Google" id="ProtNLM"/>
    </source>
</evidence>
<dbReference type="PANTHER" id="PTHR47149">
    <property type="entry name" value="F-BOX PROTEIN RMF"/>
    <property type="match status" value="1"/>
</dbReference>
<dbReference type="GO" id="GO:0061458">
    <property type="term" value="P:reproductive system development"/>
    <property type="evidence" value="ECO:0000318"/>
    <property type="project" value="GO_Central"/>
</dbReference>
<protein>
    <recommendedName>
        <fullName evidence="3">F-box domain-containing protein</fullName>
    </recommendedName>
</protein>
<accession>A0A2R6VZD9</accession>
<dbReference type="AlphaFoldDB" id="A0A2R6VZD9"/>
<reference evidence="2" key="1">
    <citation type="journal article" date="2017" name="Cell">
        <title>Insights into land plant evolution garnered from the Marchantia polymorpha genome.</title>
        <authorList>
            <person name="Bowman J.L."/>
            <person name="Kohchi T."/>
            <person name="Yamato K.T."/>
            <person name="Jenkins J."/>
            <person name="Shu S."/>
            <person name="Ishizaki K."/>
            <person name="Yamaoka S."/>
            <person name="Nishihama R."/>
            <person name="Nakamura Y."/>
            <person name="Berger F."/>
            <person name="Adam C."/>
            <person name="Aki S.S."/>
            <person name="Althoff F."/>
            <person name="Araki T."/>
            <person name="Arteaga-Vazquez M.A."/>
            <person name="Balasubrmanian S."/>
            <person name="Barry K."/>
            <person name="Bauer D."/>
            <person name="Boehm C.R."/>
            <person name="Briginshaw L."/>
            <person name="Caballero-Perez J."/>
            <person name="Catarino B."/>
            <person name="Chen F."/>
            <person name="Chiyoda S."/>
            <person name="Chovatia M."/>
            <person name="Davies K.M."/>
            <person name="Delmans M."/>
            <person name="Demura T."/>
            <person name="Dierschke T."/>
            <person name="Dolan L."/>
            <person name="Dorantes-Acosta A.E."/>
            <person name="Eklund D.M."/>
            <person name="Florent S.N."/>
            <person name="Flores-Sandoval E."/>
            <person name="Fujiyama A."/>
            <person name="Fukuzawa H."/>
            <person name="Galik B."/>
            <person name="Grimanelli D."/>
            <person name="Grimwood J."/>
            <person name="Grossniklaus U."/>
            <person name="Hamada T."/>
            <person name="Haseloff J."/>
            <person name="Hetherington A.J."/>
            <person name="Higo A."/>
            <person name="Hirakawa Y."/>
            <person name="Hundley H.N."/>
            <person name="Ikeda Y."/>
            <person name="Inoue K."/>
            <person name="Inoue S.I."/>
            <person name="Ishida S."/>
            <person name="Jia Q."/>
            <person name="Kakita M."/>
            <person name="Kanazawa T."/>
            <person name="Kawai Y."/>
            <person name="Kawashima T."/>
            <person name="Kennedy M."/>
            <person name="Kinose K."/>
            <person name="Kinoshita T."/>
            <person name="Kohara Y."/>
            <person name="Koide E."/>
            <person name="Komatsu K."/>
            <person name="Kopischke S."/>
            <person name="Kubo M."/>
            <person name="Kyozuka J."/>
            <person name="Lagercrantz U."/>
            <person name="Lin S.S."/>
            <person name="Lindquist E."/>
            <person name="Lipzen A.M."/>
            <person name="Lu C.W."/>
            <person name="De Luna E."/>
            <person name="Martienssen R.A."/>
            <person name="Minamino N."/>
            <person name="Mizutani M."/>
            <person name="Mizutani M."/>
            <person name="Mochizuki N."/>
            <person name="Monte I."/>
            <person name="Mosher R."/>
            <person name="Nagasaki H."/>
            <person name="Nakagami H."/>
            <person name="Naramoto S."/>
            <person name="Nishitani K."/>
            <person name="Ohtani M."/>
            <person name="Okamoto T."/>
            <person name="Okumura M."/>
            <person name="Phillips J."/>
            <person name="Pollak B."/>
            <person name="Reinders A."/>
            <person name="Rovekamp M."/>
            <person name="Sano R."/>
            <person name="Sawa S."/>
            <person name="Schmid M.W."/>
            <person name="Shirakawa M."/>
            <person name="Solano R."/>
            <person name="Spunde A."/>
            <person name="Suetsugu N."/>
            <person name="Sugano S."/>
            <person name="Sugiyama A."/>
            <person name="Sun R."/>
            <person name="Suzuki Y."/>
            <person name="Takenaka M."/>
            <person name="Takezawa D."/>
            <person name="Tomogane H."/>
            <person name="Tsuzuki M."/>
            <person name="Ueda T."/>
            <person name="Umeda M."/>
            <person name="Ward J.M."/>
            <person name="Watanabe Y."/>
            <person name="Yazaki K."/>
            <person name="Yokoyama R."/>
            <person name="Yoshitake Y."/>
            <person name="Yotsui I."/>
            <person name="Zachgo S."/>
            <person name="Schmutz J."/>
        </authorList>
    </citation>
    <scope>NUCLEOTIDE SEQUENCE [LARGE SCALE GENOMIC DNA]</scope>
    <source>
        <strain evidence="2">Tak-1</strain>
    </source>
</reference>
<sequence>MARFTCFHRPLRMSPRARRVLSWCRGKMAKTVFVVRRLSLELFRFSRVGVTSNKQIATVHAHAMHAMHLKRIFRRDHCSAFGHNFSFDVWGNIISFLQADDLIRLSLANHALYALVMEDHTWKGICRRDLKIPFDSNMETSFSWRRLHRAAFDGSHSYVRDKSAKHIDWMRIGAFTIISGEVLVSGTARMQAIEDKIFFETQKDQTLLSLCGVKTGPWIADLHLVHCPLCSSCEGTMQVFDARHWDLFLEEKYQSEDWKHEEVVSYIVGDHCPWAISGIFDTTKIHIKNSPDELFSFNSRDYAATYWEPRFRTSSYSAIAFTALKENKGLQVKYYVMRAGSEGRIVGLRVTHQLV</sequence>
<dbReference type="Gene3D" id="1.20.1280.50">
    <property type="match status" value="1"/>
</dbReference>
<evidence type="ECO:0000313" key="2">
    <source>
        <dbReference type="Proteomes" id="UP000244005"/>
    </source>
</evidence>
<dbReference type="OrthoDB" id="8062037at2759"/>
<gene>
    <name evidence="1" type="ORF">MARPO_0251s0003</name>
</gene>
<organism evidence="1 2">
    <name type="scientific">Marchantia polymorpha</name>
    <name type="common">Common liverwort</name>
    <name type="synonym">Marchantia aquatica</name>
    <dbReference type="NCBI Taxonomy" id="3197"/>
    <lineage>
        <taxon>Eukaryota</taxon>
        <taxon>Viridiplantae</taxon>
        <taxon>Streptophyta</taxon>
        <taxon>Embryophyta</taxon>
        <taxon>Marchantiophyta</taxon>
        <taxon>Marchantiopsida</taxon>
        <taxon>Marchantiidae</taxon>
        <taxon>Marchantiales</taxon>
        <taxon>Marchantiaceae</taxon>
        <taxon>Marchantia</taxon>
    </lineage>
</organism>
<dbReference type="Proteomes" id="UP000244005">
    <property type="component" value="Unassembled WGS sequence"/>
</dbReference>
<evidence type="ECO:0000313" key="1">
    <source>
        <dbReference type="EMBL" id="PTQ26976.1"/>
    </source>
</evidence>
<proteinExistence type="predicted"/>
<dbReference type="SUPFAM" id="SSF81383">
    <property type="entry name" value="F-box domain"/>
    <property type="match status" value="1"/>
</dbReference>
<dbReference type="GO" id="GO:0005634">
    <property type="term" value="C:nucleus"/>
    <property type="evidence" value="ECO:0000318"/>
    <property type="project" value="GO_Central"/>
</dbReference>
<dbReference type="InterPro" id="IPR036047">
    <property type="entry name" value="F-box-like_dom_sf"/>
</dbReference>
<keyword evidence="2" id="KW-1185">Reference proteome</keyword>